<dbReference type="RefSeq" id="WP_313912799.1">
    <property type="nucleotide sequence ID" value="NZ_CP135076.1"/>
</dbReference>
<evidence type="ECO:0000256" key="1">
    <source>
        <dbReference type="ARBA" id="ARBA00004141"/>
    </source>
</evidence>
<feature type="domain" description="Major facilitator superfamily (MFS) profile" evidence="6">
    <location>
        <begin position="32"/>
        <end position="430"/>
    </location>
</feature>
<name>A0ABZ0B5E5_9SPHN</name>
<evidence type="ECO:0000256" key="2">
    <source>
        <dbReference type="ARBA" id="ARBA00022692"/>
    </source>
</evidence>
<dbReference type="InterPro" id="IPR011701">
    <property type="entry name" value="MFS"/>
</dbReference>
<feature type="transmembrane region" description="Helical" evidence="5">
    <location>
        <begin position="29"/>
        <end position="54"/>
    </location>
</feature>
<dbReference type="Pfam" id="PF07690">
    <property type="entry name" value="MFS_1"/>
    <property type="match status" value="1"/>
</dbReference>
<evidence type="ECO:0000313" key="7">
    <source>
        <dbReference type="EMBL" id="WNO52396.1"/>
    </source>
</evidence>
<organism evidence="7 8">
    <name type="scientific">Stakelama saccharophila</name>
    <dbReference type="NCBI Taxonomy" id="3075605"/>
    <lineage>
        <taxon>Bacteria</taxon>
        <taxon>Pseudomonadati</taxon>
        <taxon>Pseudomonadota</taxon>
        <taxon>Alphaproteobacteria</taxon>
        <taxon>Sphingomonadales</taxon>
        <taxon>Sphingomonadaceae</taxon>
        <taxon>Stakelama</taxon>
    </lineage>
</organism>
<protein>
    <submittedName>
        <fullName evidence="7">MFS transporter</fullName>
    </submittedName>
</protein>
<evidence type="ECO:0000313" key="8">
    <source>
        <dbReference type="Proteomes" id="UP001302249"/>
    </source>
</evidence>
<feature type="transmembrane region" description="Helical" evidence="5">
    <location>
        <begin position="286"/>
        <end position="305"/>
    </location>
</feature>
<dbReference type="Gene3D" id="1.20.1250.20">
    <property type="entry name" value="MFS general substrate transporter like domains"/>
    <property type="match status" value="2"/>
</dbReference>
<feature type="transmembrane region" description="Helical" evidence="5">
    <location>
        <begin position="338"/>
        <end position="364"/>
    </location>
</feature>
<feature type="transmembrane region" description="Helical" evidence="5">
    <location>
        <begin position="408"/>
        <end position="426"/>
    </location>
</feature>
<dbReference type="InterPro" id="IPR005829">
    <property type="entry name" value="Sugar_transporter_CS"/>
</dbReference>
<gene>
    <name evidence="7" type="ORF">RPR59_07855</name>
</gene>
<evidence type="ECO:0000256" key="3">
    <source>
        <dbReference type="ARBA" id="ARBA00022989"/>
    </source>
</evidence>
<dbReference type="InterPro" id="IPR036259">
    <property type="entry name" value="MFS_trans_sf"/>
</dbReference>
<evidence type="ECO:0000256" key="5">
    <source>
        <dbReference type="SAM" id="Phobius"/>
    </source>
</evidence>
<keyword evidence="3 5" id="KW-1133">Transmembrane helix</keyword>
<evidence type="ECO:0000256" key="4">
    <source>
        <dbReference type="ARBA" id="ARBA00023136"/>
    </source>
</evidence>
<feature type="transmembrane region" description="Helical" evidence="5">
    <location>
        <begin position="163"/>
        <end position="186"/>
    </location>
</feature>
<dbReference type="PANTHER" id="PTHR23528">
    <property type="match status" value="1"/>
</dbReference>
<keyword evidence="8" id="KW-1185">Reference proteome</keyword>
<dbReference type="Proteomes" id="UP001302249">
    <property type="component" value="Chromosome"/>
</dbReference>
<evidence type="ECO:0000259" key="6">
    <source>
        <dbReference type="PROSITE" id="PS50850"/>
    </source>
</evidence>
<feature type="transmembrane region" description="Helical" evidence="5">
    <location>
        <begin position="243"/>
        <end position="266"/>
    </location>
</feature>
<feature type="transmembrane region" description="Helical" evidence="5">
    <location>
        <begin position="192"/>
        <end position="210"/>
    </location>
</feature>
<dbReference type="PROSITE" id="PS50850">
    <property type="entry name" value="MFS"/>
    <property type="match status" value="1"/>
</dbReference>
<dbReference type="PANTHER" id="PTHR23528:SF1">
    <property type="entry name" value="MAJOR FACILITATOR SUPERFAMILY (MFS) PROFILE DOMAIN-CONTAINING PROTEIN"/>
    <property type="match status" value="1"/>
</dbReference>
<feature type="transmembrane region" description="Helical" evidence="5">
    <location>
        <begin position="103"/>
        <end position="120"/>
    </location>
</feature>
<keyword evidence="4 5" id="KW-0472">Membrane</keyword>
<dbReference type="SUPFAM" id="SSF103473">
    <property type="entry name" value="MFS general substrate transporter"/>
    <property type="match status" value="1"/>
</dbReference>
<comment type="subcellular location">
    <subcellularLocation>
        <location evidence="1">Membrane</location>
        <topology evidence="1">Multi-pass membrane protein</topology>
    </subcellularLocation>
</comment>
<sequence length="430" mass="46162">MEEANPTAGPGHPDCEIGAGPFVAGREKWVLLVSMAVVFFLLLSLYCGVLSVLLPNQIERLNPDGKAGDLAVVFAVTSIFSTLTTPIAGALSDRTRTRFGRRTPWIVLGSVLGAACLMLVSQMTALWAITLFWVGATITLNSMQAAVTTIVADRFHEDERGVASGFVGAGMTAGCTVGIIVAGLIAPAITSAYFLFAIAVAAACILFVILNPEPRFTGGPAEPFRLREFAKSFWVSPRKHPDFAWAFLGRFTIYMGYQAIVTYLLYILQDYIHLSVALSNDTIAKLSTITFIALVFSAFGSGFLSDKWGRRKPLVFAASIIMGAAMIVPLFLPTVQGMIGYAVLIGLGYGAFMSVDMALMTQVLPKADGGDTGKDLGLLTTAVNIPQILSPVWAAWLLNMTGEDYRALFVSAIAFVFAGSLFVWPIRSVR</sequence>
<keyword evidence="2 5" id="KW-0812">Transmembrane</keyword>
<dbReference type="EMBL" id="CP135076">
    <property type="protein sequence ID" value="WNO52396.1"/>
    <property type="molecule type" value="Genomic_DNA"/>
</dbReference>
<dbReference type="InterPro" id="IPR020846">
    <property type="entry name" value="MFS_dom"/>
</dbReference>
<reference evidence="7 8" key="1">
    <citation type="submission" date="2023-09" db="EMBL/GenBank/DDBJ databases">
        <authorList>
            <person name="Rey-Velasco X."/>
        </authorList>
    </citation>
    <scope>NUCLEOTIDE SEQUENCE [LARGE SCALE GENOMIC DNA]</scope>
    <source>
        <strain evidence="7 8">W311</strain>
    </source>
</reference>
<feature type="transmembrane region" description="Helical" evidence="5">
    <location>
        <begin position="314"/>
        <end position="332"/>
    </location>
</feature>
<feature type="transmembrane region" description="Helical" evidence="5">
    <location>
        <begin position="70"/>
        <end position="91"/>
    </location>
</feature>
<proteinExistence type="predicted"/>
<feature type="transmembrane region" description="Helical" evidence="5">
    <location>
        <begin position="376"/>
        <end position="396"/>
    </location>
</feature>
<dbReference type="PROSITE" id="PS00216">
    <property type="entry name" value="SUGAR_TRANSPORT_1"/>
    <property type="match status" value="1"/>
</dbReference>
<accession>A0ABZ0B5E5</accession>